<name>A0A8H4B5X9_GIGMA</name>
<keyword evidence="2" id="KW-1185">Reference proteome</keyword>
<comment type="caution">
    <text evidence="1">The sequence shown here is derived from an EMBL/GenBank/DDBJ whole genome shotgun (WGS) entry which is preliminary data.</text>
</comment>
<evidence type="ECO:0000313" key="2">
    <source>
        <dbReference type="Proteomes" id="UP000439903"/>
    </source>
</evidence>
<dbReference type="Proteomes" id="UP000439903">
    <property type="component" value="Unassembled WGS sequence"/>
</dbReference>
<reference evidence="1 2" key="1">
    <citation type="journal article" date="2019" name="Environ. Microbiol.">
        <title>At the nexus of three kingdoms: the genome of the mycorrhizal fungus Gigaspora margarita provides insights into plant, endobacterial and fungal interactions.</title>
        <authorList>
            <person name="Venice F."/>
            <person name="Ghignone S."/>
            <person name="Salvioli di Fossalunga A."/>
            <person name="Amselem J."/>
            <person name="Novero M."/>
            <person name="Xianan X."/>
            <person name="Sedzielewska Toro K."/>
            <person name="Morin E."/>
            <person name="Lipzen A."/>
            <person name="Grigoriev I.V."/>
            <person name="Henrissat B."/>
            <person name="Martin F.M."/>
            <person name="Bonfante P."/>
        </authorList>
    </citation>
    <scope>NUCLEOTIDE SEQUENCE [LARGE SCALE GENOMIC DNA]</scope>
    <source>
        <strain evidence="1 2">BEG34</strain>
    </source>
</reference>
<sequence length="113" mass="13100">MEQPIIVSLNCIVAGSKYEYEVFTIEISNDKKYELLKHMVKKRLAPLFNSVLSTQIVLRPPPPNRRIFKPMTKISQDFTTSPNENGIYIYVDPPKINFLYLHYQGSGHEVPLF</sequence>
<proteinExistence type="predicted"/>
<organism evidence="1 2">
    <name type="scientific">Gigaspora margarita</name>
    <dbReference type="NCBI Taxonomy" id="4874"/>
    <lineage>
        <taxon>Eukaryota</taxon>
        <taxon>Fungi</taxon>
        <taxon>Fungi incertae sedis</taxon>
        <taxon>Mucoromycota</taxon>
        <taxon>Glomeromycotina</taxon>
        <taxon>Glomeromycetes</taxon>
        <taxon>Diversisporales</taxon>
        <taxon>Gigasporaceae</taxon>
        <taxon>Gigaspora</taxon>
    </lineage>
</organism>
<gene>
    <name evidence="1" type="ORF">F8M41_000054</name>
</gene>
<dbReference type="AlphaFoldDB" id="A0A8H4B5X9"/>
<accession>A0A8H4B5X9</accession>
<dbReference type="OrthoDB" id="2357851at2759"/>
<evidence type="ECO:0000313" key="1">
    <source>
        <dbReference type="EMBL" id="KAF0562278.1"/>
    </source>
</evidence>
<dbReference type="EMBL" id="WTPW01000002">
    <property type="protein sequence ID" value="KAF0562278.1"/>
    <property type="molecule type" value="Genomic_DNA"/>
</dbReference>
<protein>
    <submittedName>
        <fullName evidence="1">Uncharacterized protein</fullName>
    </submittedName>
</protein>